<dbReference type="RefSeq" id="XP_072837781.1">
    <property type="nucleotide sequence ID" value="XM_072981680.1"/>
</dbReference>
<dbReference type="PANTHER" id="PTHR12219:SF17">
    <property type="entry name" value="WD REPEAT-CONTAINING PROTEIN 93"/>
    <property type="match status" value="1"/>
</dbReference>
<dbReference type="Proteomes" id="UP001652642">
    <property type="component" value="Chromosome 12"/>
</dbReference>
<dbReference type="InterPro" id="IPR036322">
    <property type="entry name" value="WD40_repeat_dom_sf"/>
</dbReference>
<evidence type="ECO:0000256" key="1">
    <source>
        <dbReference type="SAM" id="MobiDB-lite"/>
    </source>
</evidence>
<dbReference type="Pfam" id="PF21030">
    <property type="entry name" value="WDR93"/>
    <property type="match status" value="1"/>
</dbReference>
<evidence type="ECO:0000313" key="6">
    <source>
        <dbReference type="RefSeq" id="XP_072837784.1"/>
    </source>
</evidence>
<organism evidence="2 4">
    <name type="scientific">Pogona vitticeps</name>
    <name type="common">central bearded dragon</name>
    <dbReference type="NCBI Taxonomy" id="103695"/>
    <lineage>
        <taxon>Eukaryota</taxon>
        <taxon>Metazoa</taxon>
        <taxon>Chordata</taxon>
        <taxon>Craniata</taxon>
        <taxon>Vertebrata</taxon>
        <taxon>Euteleostomi</taxon>
        <taxon>Lepidosauria</taxon>
        <taxon>Squamata</taxon>
        <taxon>Bifurcata</taxon>
        <taxon>Unidentata</taxon>
        <taxon>Episquamata</taxon>
        <taxon>Toxicofera</taxon>
        <taxon>Iguania</taxon>
        <taxon>Acrodonta</taxon>
        <taxon>Agamidae</taxon>
        <taxon>Amphibolurinae</taxon>
        <taxon>Pogona</taxon>
    </lineage>
</organism>
<dbReference type="RefSeq" id="XP_072837783.1">
    <property type="nucleotide sequence ID" value="XM_072981682.1"/>
</dbReference>
<keyword evidence="2" id="KW-1185">Reference proteome</keyword>
<proteinExistence type="predicted"/>
<reference evidence="3 4" key="1">
    <citation type="submission" date="2025-05" db="UniProtKB">
        <authorList>
            <consortium name="RefSeq"/>
        </authorList>
    </citation>
    <scope>IDENTIFICATION</scope>
</reference>
<dbReference type="RefSeq" id="XP_072837782.1">
    <property type="nucleotide sequence ID" value="XM_072981681.1"/>
</dbReference>
<protein>
    <submittedName>
        <fullName evidence="3 4">WD repeat-containing protein 93</fullName>
    </submittedName>
</protein>
<evidence type="ECO:0000313" key="5">
    <source>
        <dbReference type="RefSeq" id="XP_072837783.1"/>
    </source>
</evidence>
<gene>
    <name evidence="3 4 5 6" type="primary">WDR93</name>
</gene>
<evidence type="ECO:0000313" key="2">
    <source>
        <dbReference type="Proteomes" id="UP001652642"/>
    </source>
</evidence>
<dbReference type="PANTHER" id="PTHR12219">
    <property type="entry name" value="NADH-UBIQUINONE OXIDOREDUCTASE"/>
    <property type="match status" value="1"/>
</dbReference>
<accession>A0ABM5EX97</accession>
<evidence type="ECO:0000313" key="4">
    <source>
        <dbReference type="RefSeq" id="XP_072837782.1"/>
    </source>
</evidence>
<dbReference type="InterPro" id="IPR006885">
    <property type="entry name" value="NADH_UbQ_FeS_4_mit-like"/>
</dbReference>
<dbReference type="Gene3D" id="2.130.10.10">
    <property type="entry name" value="YVTN repeat-like/Quinoprotein amine dehydrogenase"/>
    <property type="match status" value="1"/>
</dbReference>
<dbReference type="GeneID" id="110072940"/>
<dbReference type="SUPFAM" id="SSF50978">
    <property type="entry name" value="WD40 repeat-like"/>
    <property type="match status" value="1"/>
</dbReference>
<sequence>MPVFLRKQPLEIPPPTEKDWIKKDEEEDLLKDPDELRHLPQPFRMVNKLVTFLIDRAWDIIEENRRLQAPKQQNLAPTQYKPSAEFQISGRANCLVASGGYIFAGLSTGLCVFSIATGEKLCAWEAAKLEICTIQVFELGSGCHLLGTVDELGAAHLFYFLKENLLHVKTINEVEDVTKRTVCAAIEISYGADYAGFLLQGSSEVWLEIYRLRTKDWLKEAEQVQAAPAPVASPTPGSLKQERNQQKNLDVQGPSPEELDLQQFLSRVESKLVPPLLLLKVRPPKPLAGSIFKNPFEALMKSDDGSILGLGYNPMIKDCHWEHQEAIFKSTFRQYLEAESDEESKEEKSSHAMFHFHLPGRTLPSGAEAKTEPEIPVASAFSVHWSKSHHLCFYLLSRPSKEKLDSDPKPDIVWPCAAPIACSAITPCSSYLAFACEDGTITVWDVFLGCPLSVTVLPDGSVIRSIQFMPCSSPFQKKSLCPRNDPVQLLVLILDGTLHLIMPEAKGFDTKLLGGRPEVPSEMISAVTPIPTLPDAVLIFFWDGTVNLMDAATEENVCQFVMPPSYKVGSPWQPVFSVDASGQCLVLRGEDRSGGAKAEMEPLVLFDLMSCPPLESLASKAERSQDPSADLPWDRRCDVFLSDNLERLATISSQMPECWSQLRDHAAALMMGKAKEEEEPPGSR</sequence>
<name>A0ABM5EX97_9SAUR</name>
<dbReference type="RefSeq" id="XP_072837784.1">
    <property type="nucleotide sequence ID" value="XM_072981683.1"/>
</dbReference>
<feature type="region of interest" description="Disordered" evidence="1">
    <location>
        <begin position="227"/>
        <end position="255"/>
    </location>
</feature>
<dbReference type="InterPro" id="IPR015943">
    <property type="entry name" value="WD40/YVTN_repeat-like_dom_sf"/>
</dbReference>
<dbReference type="InterPro" id="IPR049547">
    <property type="entry name" value="WDR93_beta-prop"/>
</dbReference>
<evidence type="ECO:0000313" key="3">
    <source>
        <dbReference type="RefSeq" id="XP_072837781.1"/>
    </source>
</evidence>